<keyword evidence="5" id="KW-0410">Iron transport</keyword>
<keyword evidence="10 15" id="KW-0798">TonB box</keyword>
<comment type="similarity">
    <text evidence="2 14 15">Belongs to the TonB-dependent receptor family.</text>
</comment>
<keyword evidence="7" id="KW-0732">Signal</keyword>
<dbReference type="InterPro" id="IPR039426">
    <property type="entry name" value="TonB-dep_rcpt-like"/>
</dbReference>
<dbReference type="AlphaFoldDB" id="A0A562UHG2"/>
<dbReference type="GO" id="GO:0009279">
    <property type="term" value="C:cell outer membrane"/>
    <property type="evidence" value="ECO:0007669"/>
    <property type="project" value="UniProtKB-SubCell"/>
</dbReference>
<reference evidence="18 19" key="1">
    <citation type="submission" date="2019-07" db="EMBL/GenBank/DDBJ databases">
        <title>Genomic Encyclopedia of Archaeal and Bacterial Type Strains, Phase II (KMG-II): from individual species to whole genera.</title>
        <authorList>
            <person name="Goeker M."/>
        </authorList>
    </citation>
    <scope>NUCLEOTIDE SEQUENCE [LARGE SCALE GENOMIC DNA]</scope>
    <source>
        <strain evidence="18 19">ATCC BAA-1854</strain>
    </source>
</reference>
<protein>
    <submittedName>
        <fullName evidence="18">Iron complex outermembrane receptor protein</fullName>
    </submittedName>
</protein>
<keyword evidence="13 14" id="KW-0998">Cell outer membrane</keyword>
<comment type="subcellular location">
    <subcellularLocation>
        <location evidence="1 14">Cell outer membrane</location>
        <topology evidence="1 14">Multi-pass membrane protein</topology>
    </subcellularLocation>
</comment>
<dbReference type="InterPro" id="IPR036942">
    <property type="entry name" value="Beta-barrel_TonB_sf"/>
</dbReference>
<keyword evidence="9" id="KW-0406">Ion transport</keyword>
<proteinExistence type="inferred from homology"/>
<dbReference type="OrthoDB" id="9775095at2"/>
<evidence type="ECO:0000256" key="13">
    <source>
        <dbReference type="ARBA" id="ARBA00023237"/>
    </source>
</evidence>
<accession>A0A562UHG2</accession>
<dbReference type="Proteomes" id="UP000317010">
    <property type="component" value="Unassembled WGS sequence"/>
</dbReference>
<dbReference type="SUPFAM" id="SSF49464">
    <property type="entry name" value="Carboxypeptidase regulatory domain-like"/>
    <property type="match status" value="1"/>
</dbReference>
<comment type="caution">
    <text evidence="18">The sequence shown here is derived from an EMBL/GenBank/DDBJ whole genome shotgun (WGS) entry which is preliminary data.</text>
</comment>
<dbReference type="CDD" id="cd01347">
    <property type="entry name" value="ligand_gated_channel"/>
    <property type="match status" value="1"/>
</dbReference>
<evidence type="ECO:0000256" key="8">
    <source>
        <dbReference type="ARBA" id="ARBA00023004"/>
    </source>
</evidence>
<feature type="domain" description="TonB-dependent receptor plug" evidence="17">
    <location>
        <begin position="148"/>
        <end position="242"/>
    </location>
</feature>
<dbReference type="PANTHER" id="PTHR32552">
    <property type="entry name" value="FERRICHROME IRON RECEPTOR-RELATED"/>
    <property type="match status" value="1"/>
</dbReference>
<dbReference type="GO" id="GO:0015891">
    <property type="term" value="P:siderophore transport"/>
    <property type="evidence" value="ECO:0007669"/>
    <property type="project" value="InterPro"/>
</dbReference>
<dbReference type="Gene3D" id="2.60.40.1120">
    <property type="entry name" value="Carboxypeptidase-like, regulatory domain"/>
    <property type="match status" value="1"/>
</dbReference>
<evidence type="ECO:0000256" key="15">
    <source>
        <dbReference type="RuleBase" id="RU003357"/>
    </source>
</evidence>
<keyword evidence="8" id="KW-0408">Iron</keyword>
<dbReference type="Pfam" id="PF07715">
    <property type="entry name" value="Plug"/>
    <property type="match status" value="1"/>
</dbReference>
<evidence type="ECO:0000256" key="2">
    <source>
        <dbReference type="ARBA" id="ARBA00009810"/>
    </source>
</evidence>
<keyword evidence="19" id="KW-1185">Reference proteome</keyword>
<evidence type="ECO:0000256" key="7">
    <source>
        <dbReference type="ARBA" id="ARBA00022729"/>
    </source>
</evidence>
<evidence type="ECO:0000256" key="10">
    <source>
        <dbReference type="ARBA" id="ARBA00023077"/>
    </source>
</evidence>
<dbReference type="PROSITE" id="PS52016">
    <property type="entry name" value="TONB_DEPENDENT_REC_3"/>
    <property type="match status" value="1"/>
</dbReference>
<dbReference type="InterPro" id="IPR008969">
    <property type="entry name" value="CarboxyPept-like_regulatory"/>
</dbReference>
<evidence type="ECO:0000256" key="3">
    <source>
        <dbReference type="ARBA" id="ARBA00022448"/>
    </source>
</evidence>
<dbReference type="Gene3D" id="2.170.130.10">
    <property type="entry name" value="TonB-dependent receptor, plug domain"/>
    <property type="match status" value="1"/>
</dbReference>
<keyword evidence="12 18" id="KW-0675">Receptor</keyword>
<sequence length="803" mass="88785">MFKFSLSIKNSSAGLLTLFLLISGFSYGQQKGTVKGIIQGNVVTTQKEAAENISVKLKGTSYGVVTDKNGEFEFKAPAGNYKLVVSHVGIKNQEIDVVVKGGETTVVPVITVQITASALKEVTINGNKTNKFVKKHTDDVQKIPLDNLENPQVYSNITSALLEEQNVTTVDNAIKNVPGIQTMWQATGRSGDGGAYYTSRGFAVQSLLRDGVLGNVSNTIDLINVESVEVLKGPSATLFGSALTSYGGLINRVTKKPYDTLGGQITYNVGSYGFNRVSADVNTPLDSAKKLLFRLNTAFNYQGSWQQNGFSRGTTVDPSLLYKVNDRLSIQFDAELFEGNNTIQPIYFFSYGATTDQLGATNAKQLNLDYYKTYNNGDLSQQSKSYNFFGVINYKISDHWKSQTNFSSAYSYSNGFGPYYYLMSKDSMARDDQSTRNSWQKQLDVQENINGDFNIGKLRNRFVGGLDFYRVNSDQSFIEGSYDVVPINSSTFNYTGFNKANLSAQYATGGYYVYPYIFSSNTYAAYASDVLNITDKLIAQAAIRFDHFDNQGSYNPTTQVKSGMYTQNAWSPKFGLIYQLVKNEVSLFANYQNGFTNENGLDYTGKTFRPEEANQIEGGVKISLFDGKLTSTLSYYDIKVQDIIRPYNATLNIQDGTQLSKGFEAEVIANPFTGFNVVAGFAYNDSKYTDISPDINGTRPTTAGSPYTANLWLSYRLPKELIKGLGIGIGGNYASANDVLNTSTGVFTLPSYVVLNTSAFYEYSKYRFSFGVNNFTNEKYWTGYSTLNPQMPRQVVGSVAFKF</sequence>
<dbReference type="NCBIfam" id="TIGR01783">
    <property type="entry name" value="TonB-siderophor"/>
    <property type="match status" value="1"/>
</dbReference>
<evidence type="ECO:0000256" key="11">
    <source>
        <dbReference type="ARBA" id="ARBA00023136"/>
    </source>
</evidence>
<keyword evidence="3 14" id="KW-0813">Transport</keyword>
<evidence type="ECO:0000256" key="12">
    <source>
        <dbReference type="ARBA" id="ARBA00023170"/>
    </source>
</evidence>
<gene>
    <name evidence="18" type="ORF">JN11_00230</name>
</gene>
<evidence type="ECO:0000256" key="1">
    <source>
        <dbReference type="ARBA" id="ARBA00004571"/>
    </source>
</evidence>
<dbReference type="GO" id="GO:0015344">
    <property type="term" value="F:siderophore uptake transmembrane transporter activity"/>
    <property type="evidence" value="ECO:0007669"/>
    <property type="project" value="TreeGrafter"/>
</dbReference>
<dbReference type="InterPro" id="IPR000531">
    <property type="entry name" value="Beta-barrel_TonB"/>
</dbReference>
<dbReference type="EMBL" id="VLLI01000001">
    <property type="protein sequence ID" value="TWJ04521.1"/>
    <property type="molecule type" value="Genomic_DNA"/>
</dbReference>
<dbReference type="GO" id="GO:0038023">
    <property type="term" value="F:signaling receptor activity"/>
    <property type="evidence" value="ECO:0007669"/>
    <property type="project" value="InterPro"/>
</dbReference>
<feature type="domain" description="TonB-dependent receptor-like beta-barrel" evidence="16">
    <location>
        <begin position="341"/>
        <end position="774"/>
    </location>
</feature>
<evidence type="ECO:0000256" key="9">
    <source>
        <dbReference type="ARBA" id="ARBA00023065"/>
    </source>
</evidence>
<name>A0A562UHG2_9SPHI</name>
<organism evidence="18 19">
    <name type="scientific">Mucilaginibacter frigoritolerans</name>
    <dbReference type="NCBI Taxonomy" id="652788"/>
    <lineage>
        <taxon>Bacteria</taxon>
        <taxon>Pseudomonadati</taxon>
        <taxon>Bacteroidota</taxon>
        <taxon>Sphingobacteriia</taxon>
        <taxon>Sphingobacteriales</taxon>
        <taxon>Sphingobacteriaceae</taxon>
        <taxon>Mucilaginibacter</taxon>
    </lineage>
</organism>
<dbReference type="Pfam" id="PF13715">
    <property type="entry name" value="CarbopepD_reg_2"/>
    <property type="match status" value="1"/>
</dbReference>
<dbReference type="InterPro" id="IPR010105">
    <property type="entry name" value="TonB_sidphr_rcpt"/>
</dbReference>
<evidence type="ECO:0000256" key="14">
    <source>
        <dbReference type="PROSITE-ProRule" id="PRU01360"/>
    </source>
</evidence>
<dbReference type="PANTHER" id="PTHR32552:SF68">
    <property type="entry name" value="FERRICHROME OUTER MEMBRANE TRANSPORTER_PHAGE RECEPTOR"/>
    <property type="match status" value="1"/>
</dbReference>
<evidence type="ECO:0000256" key="6">
    <source>
        <dbReference type="ARBA" id="ARBA00022692"/>
    </source>
</evidence>
<evidence type="ECO:0000259" key="17">
    <source>
        <dbReference type="Pfam" id="PF07715"/>
    </source>
</evidence>
<dbReference type="RefSeq" id="WP_144908801.1">
    <property type="nucleotide sequence ID" value="NZ_VLLI01000001.1"/>
</dbReference>
<dbReference type="InterPro" id="IPR012910">
    <property type="entry name" value="Plug_dom"/>
</dbReference>
<evidence type="ECO:0000259" key="16">
    <source>
        <dbReference type="Pfam" id="PF00593"/>
    </source>
</evidence>
<evidence type="ECO:0000313" key="18">
    <source>
        <dbReference type="EMBL" id="TWJ04521.1"/>
    </source>
</evidence>
<dbReference type="Gene3D" id="2.40.170.20">
    <property type="entry name" value="TonB-dependent receptor, beta-barrel domain"/>
    <property type="match status" value="1"/>
</dbReference>
<dbReference type="Pfam" id="PF00593">
    <property type="entry name" value="TonB_dep_Rec_b-barrel"/>
    <property type="match status" value="1"/>
</dbReference>
<keyword evidence="4 14" id="KW-1134">Transmembrane beta strand</keyword>
<dbReference type="SUPFAM" id="SSF56935">
    <property type="entry name" value="Porins"/>
    <property type="match status" value="1"/>
</dbReference>
<keyword evidence="11 14" id="KW-0472">Membrane</keyword>
<dbReference type="InterPro" id="IPR037066">
    <property type="entry name" value="Plug_dom_sf"/>
</dbReference>
<evidence type="ECO:0000256" key="4">
    <source>
        <dbReference type="ARBA" id="ARBA00022452"/>
    </source>
</evidence>
<evidence type="ECO:0000313" key="19">
    <source>
        <dbReference type="Proteomes" id="UP000317010"/>
    </source>
</evidence>
<evidence type="ECO:0000256" key="5">
    <source>
        <dbReference type="ARBA" id="ARBA00022496"/>
    </source>
</evidence>
<keyword evidence="6 14" id="KW-0812">Transmembrane</keyword>